<proteinExistence type="predicted"/>
<sequence>MELFKSSNNFTIHGATFTNVSGDQYHYLDGEFDEETRANSDVYFNSAAEKFQSDNHTSEVTTRSHNSKFTRDQSKNVSDHTDYGTNNRVSQRTKIFQLVINRAVGDTSSHGDQSLDDNTSRIIRAGLKHTFQNDPDDVRGSGSGEDDENEEIKMLQMNERVKAQLDGGGKQLGALLREGDIALKSNNPYRRFMERDAFQLSRGPFLPGPSTFPNLITLPGTPAEPGTYIGVPEASSSTAIGSQLSFPDHDLLLPPHAPRHIPRNSSGPSSVPADPPLTISNAAVEDLRENIAVAKLKSVDSRHYPSEQMESGQTSPHHSMANTLTWEGNDALVHPAPLDTSETLLGFCKEYEIKENDSERLKNMRIVPGHSRVETLARKEWQDQGGFSQLDWTNFVQKHRMFICSQRHKGIHESVSQNVSVVELSTAPDILHSIDVSLADFCYAYEIIPEDEERLRKLGYTPGDRRVEVLQRAEWQVFGGFSELGWRDFREKHARFLQNVRRDNTVKLVQRIRAFIGTLKGFR</sequence>
<reference evidence="2 3" key="1">
    <citation type="journal article" date="2019" name="Nat. Ecol. Evol.">
        <title>Megaphylogeny resolves global patterns of mushroom evolution.</title>
        <authorList>
            <person name="Varga T."/>
            <person name="Krizsan K."/>
            <person name="Foldi C."/>
            <person name="Dima B."/>
            <person name="Sanchez-Garcia M."/>
            <person name="Sanchez-Ramirez S."/>
            <person name="Szollosi G.J."/>
            <person name="Szarkandi J.G."/>
            <person name="Papp V."/>
            <person name="Albert L."/>
            <person name="Andreopoulos W."/>
            <person name="Angelini C."/>
            <person name="Antonin V."/>
            <person name="Barry K.W."/>
            <person name="Bougher N.L."/>
            <person name="Buchanan P."/>
            <person name="Buyck B."/>
            <person name="Bense V."/>
            <person name="Catcheside P."/>
            <person name="Chovatia M."/>
            <person name="Cooper J."/>
            <person name="Damon W."/>
            <person name="Desjardin D."/>
            <person name="Finy P."/>
            <person name="Geml J."/>
            <person name="Haridas S."/>
            <person name="Hughes K."/>
            <person name="Justo A."/>
            <person name="Karasinski D."/>
            <person name="Kautmanova I."/>
            <person name="Kiss B."/>
            <person name="Kocsube S."/>
            <person name="Kotiranta H."/>
            <person name="LaButti K.M."/>
            <person name="Lechner B.E."/>
            <person name="Liimatainen K."/>
            <person name="Lipzen A."/>
            <person name="Lukacs Z."/>
            <person name="Mihaltcheva S."/>
            <person name="Morgado L.N."/>
            <person name="Niskanen T."/>
            <person name="Noordeloos M.E."/>
            <person name="Ohm R.A."/>
            <person name="Ortiz-Santana B."/>
            <person name="Ovrebo C."/>
            <person name="Racz N."/>
            <person name="Riley R."/>
            <person name="Savchenko A."/>
            <person name="Shiryaev A."/>
            <person name="Soop K."/>
            <person name="Spirin V."/>
            <person name="Szebenyi C."/>
            <person name="Tomsovsky M."/>
            <person name="Tulloss R.E."/>
            <person name="Uehling J."/>
            <person name="Grigoriev I.V."/>
            <person name="Vagvolgyi C."/>
            <person name="Papp T."/>
            <person name="Martin F.M."/>
            <person name="Miettinen O."/>
            <person name="Hibbett D.S."/>
            <person name="Nagy L.G."/>
        </authorList>
    </citation>
    <scope>NUCLEOTIDE SEQUENCE [LARGE SCALE GENOMIC DNA]</scope>
    <source>
        <strain evidence="2 3">CBS 166.37</strain>
    </source>
</reference>
<feature type="region of interest" description="Disordered" evidence="1">
    <location>
        <begin position="52"/>
        <end position="86"/>
    </location>
</feature>
<keyword evidence="3" id="KW-1185">Reference proteome</keyword>
<gene>
    <name evidence="2" type="ORF">BDQ12DRAFT_759586</name>
</gene>
<organism evidence="2 3">
    <name type="scientific">Crucibulum laeve</name>
    <dbReference type="NCBI Taxonomy" id="68775"/>
    <lineage>
        <taxon>Eukaryota</taxon>
        <taxon>Fungi</taxon>
        <taxon>Dikarya</taxon>
        <taxon>Basidiomycota</taxon>
        <taxon>Agaricomycotina</taxon>
        <taxon>Agaricomycetes</taxon>
        <taxon>Agaricomycetidae</taxon>
        <taxon>Agaricales</taxon>
        <taxon>Agaricineae</taxon>
        <taxon>Nidulariaceae</taxon>
        <taxon>Crucibulum</taxon>
    </lineage>
</organism>
<name>A0A5C3LTJ9_9AGAR</name>
<evidence type="ECO:0000313" key="3">
    <source>
        <dbReference type="Proteomes" id="UP000308652"/>
    </source>
</evidence>
<dbReference type="OrthoDB" id="2988606at2759"/>
<dbReference type="Proteomes" id="UP000308652">
    <property type="component" value="Unassembled WGS sequence"/>
</dbReference>
<accession>A0A5C3LTJ9</accession>
<evidence type="ECO:0000256" key="1">
    <source>
        <dbReference type="SAM" id="MobiDB-lite"/>
    </source>
</evidence>
<dbReference type="EMBL" id="ML213621">
    <property type="protein sequence ID" value="TFK35416.1"/>
    <property type="molecule type" value="Genomic_DNA"/>
</dbReference>
<dbReference type="AlphaFoldDB" id="A0A5C3LTJ9"/>
<evidence type="ECO:0000313" key="2">
    <source>
        <dbReference type="EMBL" id="TFK35416.1"/>
    </source>
</evidence>
<protein>
    <submittedName>
        <fullName evidence="2">Uncharacterized protein</fullName>
    </submittedName>
</protein>
<feature type="compositionally biased region" description="Basic and acidic residues" evidence="1">
    <location>
        <begin position="69"/>
        <end position="82"/>
    </location>
</feature>